<dbReference type="InterPro" id="IPR036291">
    <property type="entry name" value="NAD(P)-bd_dom_sf"/>
</dbReference>
<dbReference type="Pfam" id="PF07885">
    <property type="entry name" value="Ion_trans_2"/>
    <property type="match status" value="1"/>
</dbReference>
<dbReference type="AlphaFoldDB" id="A0A1Z3HLL1"/>
<dbReference type="PROSITE" id="PS51201">
    <property type="entry name" value="RCK_N"/>
    <property type="match status" value="1"/>
</dbReference>
<keyword evidence="2" id="KW-0472">Membrane</keyword>
<sequence>MRRWRRWQRRIGRFLKRENLDRLLLLTVVLIGLSSVGLAWAEPQLSLTDSLWWSIVTLTTVGYGDIAPSTVVGRLIAVVNMVIGIGILAALSATLASILVNRKLKEELGMSAYDVADHIILCEWNHRAAVILRELRADSKTWQTPIVLIATLERKPVDDDNLFFVRGKVSDETLRQANLARASTVIILGDDQLEDTARDAKVVLSTLTVESINPSAYTIVELVDQAHVITCQRARANEIIVSSDISSKLMSQAALNHGITKVVSEMLSFQVGHQLYKIPMPKSRVGCSFVEVLTYMKAHLPESGGGGAEGGGRGGWCLTRRRTIPWRPMTT</sequence>
<accession>A0A1Z3HLL1</accession>
<proteinExistence type="predicted"/>
<evidence type="ECO:0000256" key="2">
    <source>
        <dbReference type="SAM" id="Phobius"/>
    </source>
</evidence>
<dbReference type="Gene3D" id="1.10.287.70">
    <property type="match status" value="1"/>
</dbReference>
<feature type="domain" description="RCK N-terminal" evidence="3">
    <location>
        <begin position="116"/>
        <end position="241"/>
    </location>
</feature>
<evidence type="ECO:0000313" key="4">
    <source>
        <dbReference type="EMBL" id="ASC71191.1"/>
    </source>
</evidence>
<organism evidence="4 5">
    <name type="scientific">Halomicronema hongdechloris C2206</name>
    <dbReference type="NCBI Taxonomy" id="1641165"/>
    <lineage>
        <taxon>Bacteria</taxon>
        <taxon>Bacillati</taxon>
        <taxon>Cyanobacteriota</taxon>
        <taxon>Cyanophyceae</taxon>
        <taxon>Nodosilineales</taxon>
        <taxon>Nodosilineaceae</taxon>
        <taxon>Halomicronema</taxon>
    </lineage>
</organism>
<dbReference type="GO" id="GO:0005886">
    <property type="term" value="C:plasma membrane"/>
    <property type="evidence" value="ECO:0007669"/>
    <property type="project" value="UniProtKB-SubCell"/>
</dbReference>
<dbReference type="InterPro" id="IPR003148">
    <property type="entry name" value="RCK_N"/>
</dbReference>
<dbReference type="SUPFAM" id="SSF81324">
    <property type="entry name" value="Voltage-gated potassium channels"/>
    <property type="match status" value="1"/>
</dbReference>
<evidence type="ECO:0000313" key="5">
    <source>
        <dbReference type="Proteomes" id="UP000191901"/>
    </source>
</evidence>
<dbReference type="PANTHER" id="PTHR43833:SF9">
    <property type="entry name" value="POTASSIUM CHANNEL PROTEIN YUGO-RELATED"/>
    <property type="match status" value="1"/>
</dbReference>
<dbReference type="RefSeq" id="WP_225889281.1">
    <property type="nucleotide sequence ID" value="NZ_CP021983.2"/>
</dbReference>
<dbReference type="GO" id="GO:0006813">
    <property type="term" value="P:potassium ion transport"/>
    <property type="evidence" value="ECO:0007669"/>
    <property type="project" value="InterPro"/>
</dbReference>
<dbReference type="Pfam" id="PF22614">
    <property type="entry name" value="Slo-like_RCK"/>
    <property type="match status" value="1"/>
</dbReference>
<reference evidence="4 5" key="1">
    <citation type="journal article" date="2016" name="Biochim. Biophys. Acta">
        <title>Characterization of red-shifted phycobilisomes isolated from the chlorophyll f-containing cyanobacterium Halomicronema hongdechloris.</title>
        <authorList>
            <person name="Li Y."/>
            <person name="Lin Y."/>
            <person name="Garvey C.J."/>
            <person name="Birch D."/>
            <person name="Corkery R.W."/>
            <person name="Loughlin P.C."/>
            <person name="Scheer H."/>
            <person name="Willows R.D."/>
            <person name="Chen M."/>
        </authorList>
    </citation>
    <scope>NUCLEOTIDE SEQUENCE [LARGE SCALE GENOMIC DNA]</scope>
    <source>
        <strain evidence="4 5">C2206</strain>
    </source>
</reference>
<gene>
    <name evidence="4" type="ORF">XM38_021430</name>
</gene>
<dbReference type="EMBL" id="CP021983">
    <property type="protein sequence ID" value="ASC71191.1"/>
    <property type="molecule type" value="Genomic_DNA"/>
</dbReference>
<dbReference type="PANTHER" id="PTHR43833">
    <property type="entry name" value="POTASSIUM CHANNEL PROTEIN 2-RELATED-RELATED"/>
    <property type="match status" value="1"/>
</dbReference>
<protein>
    <submittedName>
        <fullName evidence="4">K+ transport system, NAD-binding protein</fullName>
    </submittedName>
</protein>
<evidence type="ECO:0000256" key="1">
    <source>
        <dbReference type="ARBA" id="ARBA00004651"/>
    </source>
</evidence>
<dbReference type="InterPro" id="IPR050721">
    <property type="entry name" value="Trk_Ktr_HKT_K-transport"/>
</dbReference>
<dbReference type="Proteomes" id="UP000191901">
    <property type="component" value="Chromosome"/>
</dbReference>
<dbReference type="KEGG" id="hhg:XM38_021430"/>
<evidence type="ECO:0000259" key="3">
    <source>
        <dbReference type="PROSITE" id="PS51201"/>
    </source>
</evidence>
<comment type="subcellular location">
    <subcellularLocation>
        <location evidence="1">Cell membrane</location>
        <topology evidence="1">Multi-pass membrane protein</topology>
    </subcellularLocation>
</comment>
<dbReference type="InterPro" id="IPR013099">
    <property type="entry name" value="K_chnl_dom"/>
</dbReference>
<dbReference type="SUPFAM" id="SSF51735">
    <property type="entry name" value="NAD(P)-binding Rossmann-fold domains"/>
    <property type="match status" value="1"/>
</dbReference>
<name>A0A1Z3HLL1_9CYAN</name>
<keyword evidence="2" id="KW-0812">Transmembrane</keyword>
<keyword evidence="5" id="KW-1185">Reference proteome</keyword>
<keyword evidence="2" id="KW-1133">Transmembrane helix</keyword>
<dbReference type="Gene3D" id="3.40.50.720">
    <property type="entry name" value="NAD(P)-binding Rossmann-like Domain"/>
    <property type="match status" value="1"/>
</dbReference>
<feature type="transmembrane region" description="Helical" evidence="2">
    <location>
        <begin position="75"/>
        <end position="100"/>
    </location>
</feature>